<keyword evidence="6" id="KW-1185">Reference proteome</keyword>
<dbReference type="InterPro" id="IPR027417">
    <property type="entry name" value="P-loop_NTPase"/>
</dbReference>
<dbReference type="GO" id="GO:0016887">
    <property type="term" value="F:ATP hydrolysis activity"/>
    <property type="evidence" value="ECO:0007669"/>
    <property type="project" value="InterPro"/>
</dbReference>
<reference evidence="5 6" key="1">
    <citation type="submission" date="2016-10" db="EMBL/GenBank/DDBJ databases">
        <authorList>
            <person name="de Groot N.N."/>
        </authorList>
    </citation>
    <scope>NUCLEOTIDE SEQUENCE [LARGE SCALE GENOMIC DNA]</scope>
    <source>
        <strain evidence="5 6">DSM 22024</strain>
    </source>
</reference>
<evidence type="ECO:0000256" key="1">
    <source>
        <dbReference type="ARBA" id="ARBA00006914"/>
    </source>
</evidence>
<dbReference type="EMBL" id="LT629732">
    <property type="protein sequence ID" value="SDS77832.1"/>
    <property type="molecule type" value="Genomic_DNA"/>
</dbReference>
<dbReference type="SUPFAM" id="SSF52540">
    <property type="entry name" value="P-loop containing nucleoside triphosphate hydrolases"/>
    <property type="match status" value="1"/>
</dbReference>
<dbReference type="Gene3D" id="3.40.50.300">
    <property type="entry name" value="P-loop containing nucleotide triphosphate hydrolases"/>
    <property type="match status" value="1"/>
</dbReference>
<organism evidence="5 6">
    <name type="scientific">Actinopolymorpha singaporensis</name>
    <dbReference type="NCBI Taxonomy" id="117157"/>
    <lineage>
        <taxon>Bacteria</taxon>
        <taxon>Bacillati</taxon>
        <taxon>Actinomycetota</taxon>
        <taxon>Actinomycetes</taxon>
        <taxon>Propionibacteriales</taxon>
        <taxon>Actinopolymorphaceae</taxon>
        <taxon>Actinopolymorpha</taxon>
    </lineage>
</organism>
<dbReference type="GO" id="GO:0005524">
    <property type="term" value="F:ATP binding"/>
    <property type="evidence" value="ECO:0007669"/>
    <property type="project" value="UniProtKB-KW"/>
</dbReference>
<evidence type="ECO:0000256" key="2">
    <source>
        <dbReference type="ARBA" id="ARBA00022741"/>
    </source>
</evidence>
<dbReference type="InterPro" id="IPR003593">
    <property type="entry name" value="AAA+_ATPase"/>
</dbReference>
<dbReference type="InterPro" id="IPR050221">
    <property type="entry name" value="26S_Proteasome_ATPase"/>
</dbReference>
<dbReference type="STRING" id="117157.SAMN04489717_3838"/>
<keyword evidence="3" id="KW-0067">ATP-binding</keyword>
<dbReference type="CDD" id="cd19481">
    <property type="entry name" value="RecA-like_protease"/>
    <property type="match status" value="1"/>
</dbReference>
<proteinExistence type="inferred from homology"/>
<feature type="domain" description="AAA+ ATPase" evidence="4">
    <location>
        <begin position="419"/>
        <end position="551"/>
    </location>
</feature>
<evidence type="ECO:0000259" key="4">
    <source>
        <dbReference type="SMART" id="SM00382"/>
    </source>
</evidence>
<dbReference type="AlphaFoldDB" id="A0A1H1UZ87"/>
<evidence type="ECO:0000313" key="6">
    <source>
        <dbReference type="Proteomes" id="UP000198983"/>
    </source>
</evidence>
<dbReference type="Pfam" id="PF00004">
    <property type="entry name" value="AAA"/>
    <property type="match status" value="1"/>
</dbReference>
<keyword evidence="2" id="KW-0547">Nucleotide-binding</keyword>
<name>A0A1H1UZ87_9ACTN</name>
<accession>A0A1H1UZ87</accession>
<comment type="similarity">
    <text evidence="1">Belongs to the AAA ATPase family.</text>
</comment>
<gene>
    <name evidence="5" type="ORF">SAMN04489717_3838</name>
</gene>
<dbReference type="PANTHER" id="PTHR23073">
    <property type="entry name" value="26S PROTEASOME REGULATORY SUBUNIT"/>
    <property type="match status" value="1"/>
</dbReference>
<evidence type="ECO:0000256" key="3">
    <source>
        <dbReference type="ARBA" id="ARBA00022840"/>
    </source>
</evidence>
<dbReference type="Proteomes" id="UP000198983">
    <property type="component" value="Chromosome I"/>
</dbReference>
<protein>
    <submittedName>
        <fullName evidence="5">ATPase family associated with various cellular activities (AAA)</fullName>
    </submittedName>
</protein>
<sequence>MSDLSSMPVRAGHLVERLADLADEPLRPALAGLAAALRSEKDAGAAGRLGAALGLTPFQYDLLLLAGLPEEHEAVSRLARLLNSTAEPWFTSATASAVLGLDTAGRGHLRTALDSGTLHRHRLVTGPESVPLPERGLRLPPGVWSVLRGVDTWPAGMHPIGLPVLPGPQLPGLAPALGSTSTSAFATTLAATLAAAEPGRHPGEPRVVVLSGEGRDDREVAALAAATVRAPTVIVPAAELDAERTPAWSAHLLARGAVPVVAGAPSSPPLPAFPGVVVVATGTVTGMPLDDRPAVTVELPRPDLGEAVELWQALLPDLNGAAGELAGLLRIGRIGATRAVRDARAAGDVTVGRIVAQARRRTEVELPAAVRLVHPHASLDRVVLPADQHRLLRSVVDRVRGQARVLLEWGFGEAARHPGGVRMLLSGPPGTGKTLAVEAAAAELGLDLLVVDLAALVSKWLGETEKNIAGVFDAAERSQAVLFFDEADAVFGRRTDSSDAQGRWANLETAYLLARIDRFDGLVALATNLRRGMDDAFVRRLDVILEIDEPDRTSRELLWRRHLPAGAPYAADVDPAALAALYEIPGGLIRNAALAAAFVAAATGRPIDQSALVEAVRDEYRKAGRSFPGAPRTTARGRGGL</sequence>
<dbReference type="RefSeq" id="WP_172804994.1">
    <property type="nucleotide sequence ID" value="NZ_LT629732.1"/>
</dbReference>
<evidence type="ECO:0000313" key="5">
    <source>
        <dbReference type="EMBL" id="SDS77832.1"/>
    </source>
</evidence>
<dbReference type="InterPro" id="IPR003959">
    <property type="entry name" value="ATPase_AAA_core"/>
</dbReference>
<dbReference type="SMART" id="SM00382">
    <property type="entry name" value="AAA"/>
    <property type="match status" value="1"/>
</dbReference>